<keyword evidence="3" id="KW-0804">Transcription</keyword>
<accession>D4RWA2</accession>
<dbReference type="InterPro" id="IPR003313">
    <property type="entry name" value="AraC-bd"/>
</dbReference>
<dbReference type="SUPFAM" id="SSF46689">
    <property type="entry name" value="Homeodomain-like"/>
    <property type="match status" value="2"/>
</dbReference>
<reference evidence="5 6" key="1">
    <citation type="submission" date="2010-02" db="EMBL/GenBank/DDBJ databases">
        <authorList>
            <person name="Weinstock G."/>
            <person name="Sodergren E."/>
            <person name="Clifton S."/>
            <person name="Fulton L."/>
            <person name="Fulton B."/>
            <person name="Courtney L."/>
            <person name="Fronick C."/>
            <person name="Harrison M."/>
            <person name="Strong C."/>
            <person name="Farmer C."/>
            <person name="Delahaunty K."/>
            <person name="Markovic C."/>
            <person name="Hall O."/>
            <person name="Minx P."/>
            <person name="Tomlinson C."/>
            <person name="Mitreva M."/>
            <person name="Nelson J."/>
            <person name="Hou S."/>
            <person name="Wollam A."/>
            <person name="Pepin K.H."/>
            <person name="Johnson M."/>
            <person name="Bhonagiri V."/>
            <person name="Zhang X."/>
            <person name="Suruliraj S."/>
            <person name="Warren W."/>
            <person name="Chinwalla A."/>
            <person name="Mardis E.R."/>
            <person name="Wilson R.K."/>
        </authorList>
    </citation>
    <scope>NUCLEOTIDE SEQUENCE [LARGE SCALE GENOMIC DNA]</scope>
    <source>
        <strain evidence="5 6">DSM 2876</strain>
    </source>
</reference>
<evidence type="ECO:0000313" key="6">
    <source>
        <dbReference type="Proteomes" id="UP000006238"/>
    </source>
</evidence>
<dbReference type="PANTHER" id="PTHR43280:SF2">
    <property type="entry name" value="HTH-TYPE TRANSCRIPTIONAL REGULATOR EXSA"/>
    <property type="match status" value="1"/>
</dbReference>
<dbReference type="Proteomes" id="UP000006238">
    <property type="component" value="Unassembled WGS sequence"/>
</dbReference>
<dbReference type="HOGENOM" id="CLU_000445_88_3_9"/>
<dbReference type="Gene3D" id="2.60.120.10">
    <property type="entry name" value="Jelly Rolls"/>
    <property type="match status" value="1"/>
</dbReference>
<name>D4RWA2_9FIRM</name>
<dbReference type="GO" id="GO:0043565">
    <property type="term" value="F:sequence-specific DNA binding"/>
    <property type="evidence" value="ECO:0007669"/>
    <property type="project" value="InterPro"/>
</dbReference>
<dbReference type="eggNOG" id="COG1917">
    <property type="taxonomic scope" value="Bacteria"/>
</dbReference>
<dbReference type="PANTHER" id="PTHR43280">
    <property type="entry name" value="ARAC-FAMILY TRANSCRIPTIONAL REGULATOR"/>
    <property type="match status" value="1"/>
</dbReference>
<dbReference type="InterPro" id="IPR037923">
    <property type="entry name" value="HTH-like"/>
</dbReference>
<sequence>MVQYYHILLISNKLEAFMNIPEYEIYHEHKNHADSLFPYNTYICSIPLDFNEVTPHWHNEMEIIYIKKGKGTISLDMDMMYVEAGDIIVVIPGQLHGITQLENYSMEYENIIFSSDMLISKHSDSLESEVFIPLMSGMLSFNHLITLEDDIHGPLASCLDRADNICKTFPKGYQLALKGYLFEFFYIIYNSSCENMEVKNNKNLDKLKDILGFIEKNYQHSISIEDISSFCNFSPSHFMKFFKKSMGTSFIDYLNDYRLSASARMLLSSDDNIIDIAAACGYDNLSYYNRIFKRKYHVTPSRYRNSGII</sequence>
<evidence type="ECO:0000256" key="1">
    <source>
        <dbReference type="ARBA" id="ARBA00023015"/>
    </source>
</evidence>
<evidence type="ECO:0000313" key="5">
    <source>
        <dbReference type="EMBL" id="EFF69719.1"/>
    </source>
</evidence>
<dbReference type="Pfam" id="PF12833">
    <property type="entry name" value="HTH_18"/>
    <property type="match status" value="1"/>
</dbReference>
<gene>
    <name evidence="5" type="ORF">BUTYVIB_00233</name>
</gene>
<dbReference type="Gene3D" id="1.10.10.60">
    <property type="entry name" value="Homeodomain-like"/>
    <property type="match status" value="2"/>
</dbReference>
<dbReference type="InterPro" id="IPR009057">
    <property type="entry name" value="Homeodomain-like_sf"/>
</dbReference>
<dbReference type="AlphaFoldDB" id="D4RWA2"/>
<feature type="domain" description="HTH araC/xylS-type" evidence="4">
    <location>
        <begin position="208"/>
        <end position="306"/>
    </location>
</feature>
<dbReference type="SMART" id="SM00342">
    <property type="entry name" value="HTH_ARAC"/>
    <property type="match status" value="1"/>
</dbReference>
<dbReference type="InterPro" id="IPR018060">
    <property type="entry name" value="HTH_AraC"/>
</dbReference>
<evidence type="ECO:0000256" key="2">
    <source>
        <dbReference type="ARBA" id="ARBA00023125"/>
    </source>
</evidence>
<organism evidence="5 6">
    <name type="scientific">Eshraghiella crossota DSM 2876</name>
    <dbReference type="NCBI Taxonomy" id="511680"/>
    <lineage>
        <taxon>Bacteria</taxon>
        <taxon>Bacillati</taxon>
        <taxon>Bacillota</taxon>
        <taxon>Clostridia</taxon>
        <taxon>Lachnospirales</taxon>
        <taxon>Lachnospiraceae</taxon>
        <taxon>Eshraghiella</taxon>
    </lineage>
</organism>
<keyword evidence="1" id="KW-0805">Transcription regulation</keyword>
<evidence type="ECO:0000256" key="3">
    <source>
        <dbReference type="ARBA" id="ARBA00023163"/>
    </source>
</evidence>
<proteinExistence type="predicted"/>
<dbReference type="InterPro" id="IPR020449">
    <property type="entry name" value="Tscrpt_reg_AraC-type_HTH"/>
</dbReference>
<comment type="caution">
    <text evidence="5">The sequence shown here is derived from an EMBL/GenBank/DDBJ whole genome shotgun (WGS) entry which is preliminary data.</text>
</comment>
<dbReference type="PROSITE" id="PS01124">
    <property type="entry name" value="HTH_ARAC_FAMILY_2"/>
    <property type="match status" value="1"/>
</dbReference>
<dbReference type="GO" id="GO:0003700">
    <property type="term" value="F:DNA-binding transcription factor activity"/>
    <property type="evidence" value="ECO:0007669"/>
    <property type="project" value="InterPro"/>
</dbReference>
<dbReference type="InterPro" id="IPR014710">
    <property type="entry name" value="RmlC-like_jellyroll"/>
</dbReference>
<dbReference type="Pfam" id="PF02311">
    <property type="entry name" value="AraC_binding"/>
    <property type="match status" value="1"/>
</dbReference>
<keyword evidence="2" id="KW-0238">DNA-binding</keyword>
<evidence type="ECO:0000259" key="4">
    <source>
        <dbReference type="PROSITE" id="PS01124"/>
    </source>
</evidence>
<dbReference type="SUPFAM" id="SSF51215">
    <property type="entry name" value="Regulatory protein AraC"/>
    <property type="match status" value="1"/>
</dbReference>
<protein>
    <submittedName>
        <fullName evidence="5">Transcriptional regulator, AraC family</fullName>
    </submittedName>
</protein>
<dbReference type="PRINTS" id="PR00032">
    <property type="entry name" value="HTHARAC"/>
</dbReference>
<keyword evidence="6" id="KW-1185">Reference proteome</keyword>
<dbReference type="EMBL" id="ABWN01000017">
    <property type="protein sequence ID" value="EFF69719.1"/>
    <property type="molecule type" value="Genomic_DNA"/>
</dbReference>
<dbReference type="STRING" id="45851.BHV86_06890"/>
<dbReference type="eggNOG" id="COG2207">
    <property type="taxonomic scope" value="Bacteria"/>
</dbReference>